<keyword evidence="3" id="KW-1185">Reference proteome</keyword>
<name>A0ABQ4P9X5_9GAMM</name>
<evidence type="ECO:0000313" key="2">
    <source>
        <dbReference type="EMBL" id="GIU44362.1"/>
    </source>
</evidence>
<dbReference type="EMBL" id="BPFB01000009">
    <property type="protein sequence ID" value="GIU44362.1"/>
    <property type="molecule type" value="Genomic_DNA"/>
</dbReference>
<proteinExistence type="predicted"/>
<feature type="transmembrane region" description="Helical" evidence="1">
    <location>
        <begin position="37"/>
        <end position="58"/>
    </location>
</feature>
<keyword evidence="1" id="KW-0472">Membrane</keyword>
<dbReference type="RefSeq" id="WP_110457223.1">
    <property type="nucleotide sequence ID" value="NZ_BPFB01000009.1"/>
</dbReference>
<feature type="transmembrane region" description="Helical" evidence="1">
    <location>
        <begin position="12"/>
        <end position="31"/>
    </location>
</feature>
<comment type="caution">
    <text evidence="2">The sequence shown here is derived from an EMBL/GenBank/DDBJ whole genome shotgun (WGS) entry which is preliminary data.</text>
</comment>
<keyword evidence="1" id="KW-1133">Transmembrane helix</keyword>
<evidence type="ECO:0000313" key="3">
    <source>
        <dbReference type="Proteomes" id="UP000761574"/>
    </source>
</evidence>
<reference evidence="2 3" key="1">
    <citation type="submission" date="2021-05" db="EMBL/GenBank/DDBJ databases">
        <title>Molecular characterization for Shewanella algae harboring chromosomal blaOXA-55-like strains isolated from clinical and environment sample.</title>
        <authorList>
            <person name="Ohama Y."/>
            <person name="Aoki K."/>
            <person name="Harada S."/>
            <person name="Moriya K."/>
            <person name="Ishii Y."/>
            <person name="Tateda K."/>
        </authorList>
    </citation>
    <scope>NUCLEOTIDE SEQUENCE [LARGE SCALE GENOMIC DNA]</scope>
    <source>
        <strain evidence="2 3">LMG 23746</strain>
    </source>
</reference>
<gene>
    <name evidence="2" type="ORF">TUM4630_09850</name>
</gene>
<sequence length="95" mass="10826">MFPYPQQYRLAAPPLITVLMVVWALLSRALLGDASPIGFYPLFMLFPLNILLHGQLLWQAKGMERLDQALYAFIHLSLAFVVWTFAIMHVNGHSL</sequence>
<evidence type="ECO:0000256" key="1">
    <source>
        <dbReference type="SAM" id="Phobius"/>
    </source>
</evidence>
<organism evidence="2 3">
    <name type="scientific">Shewanella algidipiscicola</name>
    <dbReference type="NCBI Taxonomy" id="614070"/>
    <lineage>
        <taxon>Bacteria</taxon>
        <taxon>Pseudomonadati</taxon>
        <taxon>Pseudomonadota</taxon>
        <taxon>Gammaproteobacteria</taxon>
        <taxon>Alteromonadales</taxon>
        <taxon>Shewanellaceae</taxon>
        <taxon>Shewanella</taxon>
    </lineage>
</organism>
<accession>A0ABQ4P9X5</accession>
<protein>
    <submittedName>
        <fullName evidence="2">Uncharacterized protein</fullName>
    </submittedName>
</protein>
<dbReference type="Proteomes" id="UP000761574">
    <property type="component" value="Unassembled WGS sequence"/>
</dbReference>
<keyword evidence="1" id="KW-0812">Transmembrane</keyword>
<feature type="transmembrane region" description="Helical" evidence="1">
    <location>
        <begin position="70"/>
        <end position="90"/>
    </location>
</feature>